<dbReference type="InterPro" id="IPR003593">
    <property type="entry name" value="AAA+_ATPase"/>
</dbReference>
<dbReference type="PROSITE" id="PS00211">
    <property type="entry name" value="ABC_TRANSPORTER_1"/>
    <property type="match status" value="1"/>
</dbReference>
<sequence>MKKEVIQVQSLCYSYEDKKDVLKDISFTVNEGESVGIIGPNGAGKTTLFLLLCGILKPTKGSIRIKGKEVVYRAFNPAVGYVFQNPDDQLFSPTVWDDVAFGPINMALPREEINKRVERALDICNCKQLADRPSHHLSGGEKRMVAIASVLSMEPEIMIYDEPTASMDMRSRRNIIKLVTSNKKTNLIASHDMEFILETCQRVILIDSGKLIRDGHAAEIMSNSELMETCGLEVPHSLKNSG</sequence>
<dbReference type="GO" id="GO:0043190">
    <property type="term" value="C:ATP-binding cassette (ABC) transporter complex"/>
    <property type="evidence" value="ECO:0007669"/>
    <property type="project" value="TreeGrafter"/>
</dbReference>
<keyword evidence="5" id="KW-0547">Nucleotide-binding</keyword>
<dbReference type="Pfam" id="PF00005">
    <property type="entry name" value="ABC_tran"/>
    <property type="match status" value="1"/>
</dbReference>
<dbReference type="Proteomes" id="UP000004671">
    <property type="component" value="Chromosome"/>
</dbReference>
<evidence type="ECO:0000256" key="1">
    <source>
        <dbReference type="ARBA" id="ARBA00004236"/>
    </source>
</evidence>
<dbReference type="HOGENOM" id="CLU_000604_1_22_0"/>
<dbReference type="Gene3D" id="3.40.50.300">
    <property type="entry name" value="P-loop containing nucleotide triphosphate hydrolases"/>
    <property type="match status" value="1"/>
</dbReference>
<reference evidence="10 13" key="2">
    <citation type="submission" date="2016-11" db="EMBL/GenBank/DDBJ databases">
        <title>Genomic analysis of Caldithrix abyssi and proposal of a novel bacterial phylum Caldithrichaeota.</title>
        <authorList>
            <person name="Kublanov I."/>
            <person name="Sigalova O."/>
            <person name="Gavrilov S."/>
            <person name="Lebedinsky A."/>
            <person name="Ivanova N."/>
            <person name="Daum C."/>
            <person name="Reddy T."/>
            <person name="Klenk H.P."/>
            <person name="Goker M."/>
            <person name="Reva O."/>
            <person name="Miroshnichenko M."/>
            <person name="Kyprides N."/>
            <person name="Woyke T."/>
            <person name="Gelfand M."/>
        </authorList>
    </citation>
    <scope>NUCLEOTIDE SEQUENCE [LARGE SCALE GENOMIC DNA]</scope>
    <source>
        <strain evidence="10 13">LF13</strain>
    </source>
</reference>
<dbReference type="OrthoDB" id="9814634at2"/>
<evidence type="ECO:0000256" key="4">
    <source>
        <dbReference type="ARBA" id="ARBA00022475"/>
    </source>
</evidence>
<dbReference type="PaxDb" id="880073-Calab_3680"/>
<organism evidence="11 12">
    <name type="scientific">Caldithrix abyssi DSM 13497</name>
    <dbReference type="NCBI Taxonomy" id="880073"/>
    <lineage>
        <taxon>Bacteria</taxon>
        <taxon>Pseudomonadati</taxon>
        <taxon>Calditrichota</taxon>
        <taxon>Calditrichia</taxon>
        <taxon>Calditrichales</taxon>
        <taxon>Calditrichaceae</taxon>
        <taxon>Caldithrix</taxon>
    </lineage>
</organism>
<evidence type="ECO:0000256" key="8">
    <source>
        <dbReference type="ARBA" id="ARBA00023136"/>
    </source>
</evidence>
<protein>
    <submittedName>
        <fullName evidence="11">ABC transporter related protein</fullName>
    </submittedName>
    <submittedName>
        <fullName evidence="10">Cobalt/nickel transport system ATP-binding protein</fullName>
    </submittedName>
</protein>
<dbReference type="SUPFAM" id="SSF52540">
    <property type="entry name" value="P-loop containing nucleoside triphosphate hydrolases"/>
    <property type="match status" value="1"/>
</dbReference>
<dbReference type="GO" id="GO:0005524">
    <property type="term" value="F:ATP binding"/>
    <property type="evidence" value="ECO:0007669"/>
    <property type="project" value="UniProtKB-KW"/>
</dbReference>
<accession>H1XNN9</accession>
<evidence type="ECO:0000256" key="5">
    <source>
        <dbReference type="ARBA" id="ARBA00022741"/>
    </source>
</evidence>
<comment type="subcellular location">
    <subcellularLocation>
        <location evidence="1">Cell membrane</location>
    </subcellularLocation>
</comment>
<keyword evidence="8" id="KW-0472">Membrane</keyword>
<dbReference type="InterPro" id="IPR050095">
    <property type="entry name" value="ECF_ABC_transporter_ATP-bd"/>
</dbReference>
<dbReference type="PROSITE" id="PS50893">
    <property type="entry name" value="ABC_TRANSPORTER_2"/>
    <property type="match status" value="1"/>
</dbReference>
<keyword evidence="7" id="KW-1278">Translocase</keyword>
<evidence type="ECO:0000313" key="12">
    <source>
        <dbReference type="Proteomes" id="UP000004671"/>
    </source>
</evidence>
<keyword evidence="12" id="KW-1185">Reference proteome</keyword>
<evidence type="ECO:0000256" key="3">
    <source>
        <dbReference type="ARBA" id="ARBA00022448"/>
    </source>
</evidence>
<dbReference type="GO" id="GO:0016887">
    <property type="term" value="F:ATP hydrolysis activity"/>
    <property type="evidence" value="ECO:0007669"/>
    <property type="project" value="InterPro"/>
</dbReference>
<dbReference type="InterPro" id="IPR027417">
    <property type="entry name" value="P-loop_NTPase"/>
</dbReference>
<dbReference type="AlphaFoldDB" id="H1XNN9"/>
<evidence type="ECO:0000256" key="6">
    <source>
        <dbReference type="ARBA" id="ARBA00022840"/>
    </source>
</evidence>
<keyword evidence="4" id="KW-1003">Cell membrane</keyword>
<evidence type="ECO:0000259" key="9">
    <source>
        <dbReference type="PROSITE" id="PS50893"/>
    </source>
</evidence>
<dbReference type="EMBL" id="CP018099">
    <property type="protein sequence ID" value="APF19376.1"/>
    <property type="molecule type" value="Genomic_DNA"/>
</dbReference>
<comment type="similarity">
    <text evidence="2">Belongs to the ABC transporter superfamily.</text>
</comment>
<reference evidence="11 12" key="1">
    <citation type="submission" date="2011-09" db="EMBL/GenBank/DDBJ databases">
        <title>The permanent draft genome of Caldithrix abyssi DSM 13497.</title>
        <authorList>
            <consortium name="US DOE Joint Genome Institute (JGI-PGF)"/>
            <person name="Lucas S."/>
            <person name="Han J."/>
            <person name="Lapidus A."/>
            <person name="Bruce D."/>
            <person name="Goodwin L."/>
            <person name="Pitluck S."/>
            <person name="Peters L."/>
            <person name="Kyrpides N."/>
            <person name="Mavromatis K."/>
            <person name="Ivanova N."/>
            <person name="Mikhailova N."/>
            <person name="Chertkov O."/>
            <person name="Detter J.C."/>
            <person name="Tapia R."/>
            <person name="Han C."/>
            <person name="Land M."/>
            <person name="Hauser L."/>
            <person name="Markowitz V."/>
            <person name="Cheng J.-F."/>
            <person name="Hugenholtz P."/>
            <person name="Woyke T."/>
            <person name="Wu D."/>
            <person name="Spring S."/>
            <person name="Brambilla E."/>
            <person name="Klenk H.-P."/>
            <person name="Eisen J.A."/>
        </authorList>
    </citation>
    <scope>NUCLEOTIDE SEQUENCE [LARGE SCALE GENOMIC DNA]</scope>
    <source>
        <strain evidence="11 12">DSM 13497</strain>
    </source>
</reference>
<dbReference type="SMART" id="SM00382">
    <property type="entry name" value="AAA"/>
    <property type="match status" value="1"/>
</dbReference>
<dbReference type="KEGG" id="caby:Cabys_2627"/>
<dbReference type="GO" id="GO:0042626">
    <property type="term" value="F:ATPase-coupled transmembrane transporter activity"/>
    <property type="evidence" value="ECO:0007669"/>
    <property type="project" value="TreeGrafter"/>
</dbReference>
<dbReference type="InParanoid" id="H1XNN9"/>
<dbReference type="STRING" id="880073.Cabys_2627"/>
<evidence type="ECO:0000256" key="7">
    <source>
        <dbReference type="ARBA" id="ARBA00022967"/>
    </source>
</evidence>
<dbReference type="CDD" id="cd03225">
    <property type="entry name" value="ABC_cobalt_CbiO_domain1"/>
    <property type="match status" value="1"/>
</dbReference>
<dbReference type="InterPro" id="IPR003439">
    <property type="entry name" value="ABC_transporter-like_ATP-bd"/>
</dbReference>
<dbReference type="FunFam" id="3.40.50.300:FF:000224">
    <property type="entry name" value="Energy-coupling factor transporter ATP-binding protein EcfA"/>
    <property type="match status" value="1"/>
</dbReference>
<keyword evidence="6 10" id="KW-0067">ATP-binding</keyword>
<name>H1XNN9_CALAY</name>
<dbReference type="EMBL" id="CM001402">
    <property type="protein sequence ID" value="EHO43277.1"/>
    <property type="molecule type" value="Genomic_DNA"/>
</dbReference>
<evidence type="ECO:0000256" key="2">
    <source>
        <dbReference type="ARBA" id="ARBA00005417"/>
    </source>
</evidence>
<dbReference type="eggNOG" id="COG1122">
    <property type="taxonomic scope" value="Bacteria"/>
</dbReference>
<keyword evidence="3" id="KW-0813">Transport</keyword>
<evidence type="ECO:0000313" key="11">
    <source>
        <dbReference type="EMBL" id="EHO43277.1"/>
    </source>
</evidence>
<evidence type="ECO:0000313" key="13">
    <source>
        <dbReference type="Proteomes" id="UP000183868"/>
    </source>
</evidence>
<dbReference type="RefSeq" id="WP_006930850.1">
    <property type="nucleotide sequence ID" value="NZ_CM001402.1"/>
</dbReference>
<dbReference type="PANTHER" id="PTHR43553">
    <property type="entry name" value="HEAVY METAL TRANSPORTER"/>
    <property type="match status" value="1"/>
</dbReference>
<evidence type="ECO:0000313" key="10">
    <source>
        <dbReference type="EMBL" id="APF19376.1"/>
    </source>
</evidence>
<dbReference type="InterPro" id="IPR015856">
    <property type="entry name" value="ABC_transpr_CbiO/EcfA_su"/>
</dbReference>
<proteinExistence type="inferred from homology"/>
<feature type="domain" description="ABC transporter" evidence="9">
    <location>
        <begin position="6"/>
        <end position="233"/>
    </location>
</feature>
<dbReference type="PANTHER" id="PTHR43553:SF24">
    <property type="entry name" value="ENERGY-COUPLING FACTOR TRANSPORTER ATP-BINDING PROTEIN ECFA1"/>
    <property type="match status" value="1"/>
</dbReference>
<gene>
    <name evidence="10" type="ORF">Cabys_2627</name>
    <name evidence="11" type="ORF">Calab_3680</name>
</gene>
<dbReference type="Proteomes" id="UP000183868">
    <property type="component" value="Chromosome"/>
</dbReference>
<dbReference type="InterPro" id="IPR017871">
    <property type="entry name" value="ABC_transporter-like_CS"/>
</dbReference>